<reference evidence="1 2" key="1">
    <citation type="submission" date="2024-02" db="EMBL/GenBank/DDBJ databases">
        <title>Chromosome-level genome assembly of the Eurasian Minnow (Phoxinus phoxinus).</title>
        <authorList>
            <person name="Oriowo T.O."/>
            <person name="Martin S."/>
            <person name="Stange M."/>
            <person name="Chrysostomakis Y."/>
            <person name="Brown T."/>
            <person name="Winkler S."/>
            <person name="Kukowka S."/>
            <person name="Myers E.W."/>
            <person name="Bohne A."/>
        </authorList>
    </citation>
    <scope>NUCLEOTIDE SEQUENCE [LARGE SCALE GENOMIC DNA]</scope>
    <source>
        <strain evidence="1">ZFMK-TIS-60720</strain>
        <tissue evidence="1">Whole Organism</tissue>
    </source>
</reference>
<dbReference type="Proteomes" id="UP001364617">
    <property type="component" value="Unassembled WGS sequence"/>
</dbReference>
<comment type="caution">
    <text evidence="1">The sequence shown here is derived from an EMBL/GenBank/DDBJ whole genome shotgun (WGS) entry which is preliminary data.</text>
</comment>
<dbReference type="EMBL" id="JAYKXH010000012">
    <property type="protein sequence ID" value="KAK7151123.1"/>
    <property type="molecule type" value="Genomic_DNA"/>
</dbReference>
<accession>A0AAN9CY35</accession>
<protein>
    <submittedName>
        <fullName evidence="1">Uncharacterized protein</fullName>
    </submittedName>
</protein>
<keyword evidence="2" id="KW-1185">Reference proteome</keyword>
<organism evidence="1 2">
    <name type="scientific">Phoxinus phoxinus</name>
    <name type="common">Eurasian minnow</name>
    <dbReference type="NCBI Taxonomy" id="58324"/>
    <lineage>
        <taxon>Eukaryota</taxon>
        <taxon>Metazoa</taxon>
        <taxon>Chordata</taxon>
        <taxon>Craniata</taxon>
        <taxon>Vertebrata</taxon>
        <taxon>Euteleostomi</taxon>
        <taxon>Actinopterygii</taxon>
        <taxon>Neopterygii</taxon>
        <taxon>Teleostei</taxon>
        <taxon>Ostariophysi</taxon>
        <taxon>Cypriniformes</taxon>
        <taxon>Leuciscidae</taxon>
        <taxon>Phoxininae</taxon>
        <taxon>Phoxinus</taxon>
    </lineage>
</organism>
<evidence type="ECO:0000313" key="2">
    <source>
        <dbReference type="Proteomes" id="UP001364617"/>
    </source>
</evidence>
<evidence type="ECO:0000313" key="1">
    <source>
        <dbReference type="EMBL" id="KAK7151123.1"/>
    </source>
</evidence>
<sequence>MATPEGWKMIRWDSAENIRRKWQVFYGCCGSAYSCQLRHLETTESNYTGLQG</sequence>
<dbReference type="AlphaFoldDB" id="A0AAN9CY35"/>
<name>A0AAN9CY35_9TELE</name>
<gene>
    <name evidence="1" type="ORF">R3I93_012150</name>
</gene>
<proteinExistence type="predicted"/>